<dbReference type="InterPro" id="IPR051906">
    <property type="entry name" value="TolC-like"/>
</dbReference>
<evidence type="ECO:0000256" key="6">
    <source>
        <dbReference type="ARBA" id="ARBA00023136"/>
    </source>
</evidence>
<dbReference type="SUPFAM" id="SSF56954">
    <property type="entry name" value="Outer membrane efflux proteins (OEP)"/>
    <property type="match status" value="1"/>
</dbReference>
<dbReference type="GO" id="GO:0015288">
    <property type="term" value="F:porin activity"/>
    <property type="evidence" value="ECO:0007669"/>
    <property type="project" value="TreeGrafter"/>
</dbReference>
<dbReference type="GO" id="GO:0009279">
    <property type="term" value="C:cell outer membrane"/>
    <property type="evidence" value="ECO:0007669"/>
    <property type="project" value="UniProtKB-SubCell"/>
</dbReference>
<dbReference type="EMBL" id="CP039393">
    <property type="protein sequence ID" value="QCD35066.1"/>
    <property type="molecule type" value="Genomic_DNA"/>
</dbReference>
<keyword evidence="6" id="KW-0472">Membrane</keyword>
<dbReference type="Pfam" id="PF02321">
    <property type="entry name" value="OEP"/>
    <property type="match status" value="2"/>
</dbReference>
<name>A0A4P7VI06_9BACT</name>
<evidence type="ECO:0000256" key="7">
    <source>
        <dbReference type="ARBA" id="ARBA00023237"/>
    </source>
</evidence>
<protein>
    <submittedName>
        <fullName evidence="9">TolC family protein</fullName>
    </submittedName>
</protein>
<keyword evidence="10" id="KW-1185">Reference proteome</keyword>
<evidence type="ECO:0000256" key="4">
    <source>
        <dbReference type="ARBA" id="ARBA00022452"/>
    </source>
</evidence>
<evidence type="ECO:0000256" key="8">
    <source>
        <dbReference type="SAM" id="SignalP"/>
    </source>
</evidence>
<dbReference type="Proteomes" id="UP000297031">
    <property type="component" value="Chromosome"/>
</dbReference>
<keyword evidence="3" id="KW-0813">Transport</keyword>
<organism evidence="9 10">
    <name type="scientific">Muribaculum gordoncarteri</name>
    <dbReference type="NCBI Taxonomy" id="2530390"/>
    <lineage>
        <taxon>Bacteria</taxon>
        <taxon>Pseudomonadati</taxon>
        <taxon>Bacteroidota</taxon>
        <taxon>Bacteroidia</taxon>
        <taxon>Bacteroidales</taxon>
        <taxon>Muribaculaceae</taxon>
        <taxon>Muribaculum</taxon>
    </lineage>
</organism>
<dbReference type="PANTHER" id="PTHR30026">
    <property type="entry name" value="OUTER MEMBRANE PROTEIN TOLC"/>
    <property type="match status" value="1"/>
</dbReference>
<evidence type="ECO:0000256" key="5">
    <source>
        <dbReference type="ARBA" id="ARBA00022692"/>
    </source>
</evidence>
<sequence>MNKRILLCVVTIAGLSVAQARDWSYNDCIEYARQHNISLQQSRISGELSEYTLEESKAQWQPTLDFATSHTLSNTPWGYGNKNSYNSNYGLNAGWTVWNGGERENTIKRNKLQTQISSLNTEDMFRSLETDMLSVYMNILYAKESIAIYEEAVKLSEAQADRARQLMESGRMSRVDYAQLQAQYEQDRYSLVNAQGTYETRLMELKRLLELGIDTEISLQAIEWTAQEVLAEVPPIEESYQLALATDSRLKANKLEEESSDYDIKIAKAGAMPRISLNAGISTGYFAPGNNFGEQIKRSVSESIGLTLSLPILDGKRTKMAVARANAQRINAQLDTESRLNDIAQQIESCYIDLRAAQSRYTAGEEQVKSAELSNELVNEQFNLGLVNTIELLTAHNNLLEARHSLLQAKYMAILEHKMIEFYRTSSVTMP</sequence>
<dbReference type="KEGG" id="mgod:E7746_03805"/>
<evidence type="ECO:0000256" key="2">
    <source>
        <dbReference type="ARBA" id="ARBA00007613"/>
    </source>
</evidence>
<reference evidence="9 10" key="1">
    <citation type="submission" date="2019-02" db="EMBL/GenBank/DDBJ databases">
        <title>Isolation and identification of novel species under the genus Muribaculum.</title>
        <authorList>
            <person name="Miyake S."/>
            <person name="Ding Y."/>
            <person name="Low A."/>
            <person name="Soh M."/>
            <person name="Seedorf H."/>
        </authorList>
    </citation>
    <scope>NUCLEOTIDE SEQUENCE [LARGE SCALE GENOMIC DNA]</scope>
    <source>
        <strain evidence="9 10">TLL-A4</strain>
    </source>
</reference>
<keyword evidence="5" id="KW-0812">Transmembrane</keyword>
<feature type="signal peptide" evidence="8">
    <location>
        <begin position="1"/>
        <end position="20"/>
    </location>
</feature>
<feature type="chain" id="PRO_5020586403" evidence="8">
    <location>
        <begin position="21"/>
        <end position="431"/>
    </location>
</feature>
<evidence type="ECO:0000313" key="9">
    <source>
        <dbReference type="EMBL" id="QCD35066.1"/>
    </source>
</evidence>
<proteinExistence type="inferred from homology"/>
<dbReference type="OrthoDB" id="9811587at2"/>
<dbReference type="Gene3D" id="1.20.1600.10">
    <property type="entry name" value="Outer membrane efflux proteins (OEP)"/>
    <property type="match status" value="1"/>
</dbReference>
<dbReference type="InterPro" id="IPR003423">
    <property type="entry name" value="OMP_efflux"/>
</dbReference>
<keyword evidence="8" id="KW-0732">Signal</keyword>
<comment type="subcellular location">
    <subcellularLocation>
        <location evidence="1">Cell outer membrane</location>
    </subcellularLocation>
</comment>
<evidence type="ECO:0000256" key="3">
    <source>
        <dbReference type="ARBA" id="ARBA00022448"/>
    </source>
</evidence>
<gene>
    <name evidence="9" type="ORF">E7746_03805</name>
</gene>
<dbReference type="AlphaFoldDB" id="A0A4P7VI06"/>
<comment type="similarity">
    <text evidence="2">Belongs to the outer membrane factor (OMF) (TC 1.B.17) family.</text>
</comment>
<accession>A0A4P7VI06</accession>
<evidence type="ECO:0000256" key="1">
    <source>
        <dbReference type="ARBA" id="ARBA00004442"/>
    </source>
</evidence>
<keyword evidence="7" id="KW-0998">Cell outer membrane</keyword>
<dbReference type="GO" id="GO:0015562">
    <property type="term" value="F:efflux transmembrane transporter activity"/>
    <property type="evidence" value="ECO:0007669"/>
    <property type="project" value="InterPro"/>
</dbReference>
<keyword evidence="4" id="KW-1134">Transmembrane beta strand</keyword>
<evidence type="ECO:0000313" key="10">
    <source>
        <dbReference type="Proteomes" id="UP000297031"/>
    </source>
</evidence>
<dbReference type="RefSeq" id="WP_123395968.1">
    <property type="nucleotide sequence ID" value="NZ_CANQMU010000012.1"/>
</dbReference>
<dbReference type="GO" id="GO:1990281">
    <property type="term" value="C:efflux pump complex"/>
    <property type="evidence" value="ECO:0007669"/>
    <property type="project" value="TreeGrafter"/>
</dbReference>
<dbReference type="PANTHER" id="PTHR30026:SF20">
    <property type="entry name" value="OUTER MEMBRANE PROTEIN TOLC"/>
    <property type="match status" value="1"/>
</dbReference>